<evidence type="ECO:0000313" key="2">
    <source>
        <dbReference type="Proteomes" id="UP000024635"/>
    </source>
</evidence>
<name>A0A016TCD3_9BILA</name>
<protein>
    <submittedName>
        <fullName evidence="1">Uncharacterized protein</fullName>
    </submittedName>
</protein>
<organism evidence="1 2">
    <name type="scientific">Ancylostoma ceylanicum</name>
    <dbReference type="NCBI Taxonomy" id="53326"/>
    <lineage>
        <taxon>Eukaryota</taxon>
        <taxon>Metazoa</taxon>
        <taxon>Ecdysozoa</taxon>
        <taxon>Nematoda</taxon>
        <taxon>Chromadorea</taxon>
        <taxon>Rhabditida</taxon>
        <taxon>Rhabditina</taxon>
        <taxon>Rhabditomorpha</taxon>
        <taxon>Strongyloidea</taxon>
        <taxon>Ancylostomatidae</taxon>
        <taxon>Ancylostomatinae</taxon>
        <taxon>Ancylostoma</taxon>
    </lineage>
</organism>
<dbReference type="AlphaFoldDB" id="A0A016TCD3"/>
<dbReference type="Proteomes" id="UP000024635">
    <property type="component" value="Unassembled WGS sequence"/>
</dbReference>
<reference evidence="2" key="1">
    <citation type="journal article" date="2015" name="Nat. Genet.">
        <title>The genome and transcriptome of the zoonotic hookworm Ancylostoma ceylanicum identify infection-specific gene families.</title>
        <authorList>
            <person name="Schwarz E.M."/>
            <person name="Hu Y."/>
            <person name="Antoshechkin I."/>
            <person name="Miller M.M."/>
            <person name="Sternberg P.W."/>
            <person name="Aroian R.V."/>
        </authorList>
    </citation>
    <scope>NUCLEOTIDE SEQUENCE</scope>
    <source>
        <strain evidence="2">HY135</strain>
    </source>
</reference>
<gene>
    <name evidence="1" type="primary">Acey_s0116.g557</name>
    <name evidence="1" type="ORF">Y032_0116g557</name>
</gene>
<sequence length="104" mass="11933">MGSLQLLPPLGGQQPKKTSCNLPYFRSRTHHLEKIYSSLAVGIPHTTLANLLWYSELLLPRCRKVLVRRSEIGKNSAFAPFIPTIKVTYRCGFLRKWTKPLERP</sequence>
<comment type="caution">
    <text evidence="1">The sequence shown here is derived from an EMBL/GenBank/DDBJ whole genome shotgun (WGS) entry which is preliminary data.</text>
</comment>
<keyword evidence="2" id="KW-1185">Reference proteome</keyword>
<evidence type="ECO:0000313" key="1">
    <source>
        <dbReference type="EMBL" id="EYC00318.1"/>
    </source>
</evidence>
<accession>A0A016TCD3</accession>
<proteinExistence type="predicted"/>
<dbReference type="EMBL" id="JARK01001452">
    <property type="protein sequence ID" value="EYC00318.1"/>
    <property type="molecule type" value="Genomic_DNA"/>
</dbReference>